<comment type="caution">
    <text evidence="12">The sequence shown here is derived from an EMBL/GenBank/DDBJ whole genome shotgun (WGS) entry which is preliminary data.</text>
</comment>
<feature type="transmembrane region" description="Helical" evidence="9">
    <location>
        <begin position="192"/>
        <end position="213"/>
    </location>
</feature>
<evidence type="ECO:0000259" key="11">
    <source>
        <dbReference type="Pfam" id="PF16916"/>
    </source>
</evidence>
<evidence type="ECO:0000256" key="1">
    <source>
        <dbReference type="ARBA" id="ARBA00004141"/>
    </source>
</evidence>
<evidence type="ECO:0000256" key="9">
    <source>
        <dbReference type="SAM" id="Phobius"/>
    </source>
</evidence>
<evidence type="ECO:0000313" key="13">
    <source>
        <dbReference type="Proteomes" id="UP001632038"/>
    </source>
</evidence>
<organism evidence="12 13">
    <name type="scientific">Castilleja foliolosa</name>
    <dbReference type="NCBI Taxonomy" id="1961234"/>
    <lineage>
        <taxon>Eukaryota</taxon>
        <taxon>Viridiplantae</taxon>
        <taxon>Streptophyta</taxon>
        <taxon>Embryophyta</taxon>
        <taxon>Tracheophyta</taxon>
        <taxon>Spermatophyta</taxon>
        <taxon>Magnoliopsida</taxon>
        <taxon>eudicotyledons</taxon>
        <taxon>Gunneridae</taxon>
        <taxon>Pentapetalae</taxon>
        <taxon>asterids</taxon>
        <taxon>lamiids</taxon>
        <taxon>Lamiales</taxon>
        <taxon>Orobanchaceae</taxon>
        <taxon>Pedicularideae</taxon>
        <taxon>Castillejinae</taxon>
        <taxon>Castilleja</taxon>
    </lineage>
</organism>
<keyword evidence="4 9" id="KW-0812">Transmembrane</keyword>
<dbReference type="Gene3D" id="1.20.1510.10">
    <property type="entry name" value="Cation efflux protein transmembrane domain"/>
    <property type="match status" value="1"/>
</dbReference>
<feature type="transmembrane region" description="Helical" evidence="9">
    <location>
        <begin position="285"/>
        <end position="306"/>
    </location>
</feature>
<dbReference type="EMBL" id="JAVIJP010000005">
    <property type="protein sequence ID" value="KAL3653234.1"/>
    <property type="molecule type" value="Genomic_DNA"/>
</dbReference>
<evidence type="ECO:0000256" key="4">
    <source>
        <dbReference type="ARBA" id="ARBA00022692"/>
    </source>
</evidence>
<feature type="domain" description="Cation efflux protein cytoplasmic" evidence="11">
    <location>
        <begin position="318"/>
        <end position="392"/>
    </location>
</feature>
<dbReference type="AlphaFoldDB" id="A0ABD3EG73"/>
<feature type="domain" description="Cation efflux protein transmembrane" evidence="10">
    <location>
        <begin position="95"/>
        <end position="314"/>
    </location>
</feature>
<dbReference type="NCBIfam" id="TIGR01297">
    <property type="entry name" value="CDF"/>
    <property type="match status" value="1"/>
</dbReference>
<dbReference type="Pfam" id="PF01545">
    <property type="entry name" value="Cation_efflux"/>
    <property type="match status" value="1"/>
</dbReference>
<keyword evidence="6 9" id="KW-1133">Transmembrane helix</keyword>
<reference evidence="13" key="1">
    <citation type="journal article" date="2024" name="IScience">
        <title>Strigolactones Initiate the Formation of Haustorium-like Structures in Castilleja.</title>
        <authorList>
            <person name="Buerger M."/>
            <person name="Peterson D."/>
            <person name="Chory J."/>
        </authorList>
    </citation>
    <scope>NUCLEOTIDE SEQUENCE [LARGE SCALE GENOMIC DNA]</scope>
</reference>
<name>A0ABD3EG73_9LAMI</name>
<dbReference type="GO" id="GO:0006829">
    <property type="term" value="P:zinc ion transport"/>
    <property type="evidence" value="ECO:0007669"/>
    <property type="project" value="UniProtKB-KW"/>
</dbReference>
<dbReference type="InterPro" id="IPR050681">
    <property type="entry name" value="CDF/SLC30A"/>
</dbReference>
<evidence type="ECO:0000259" key="10">
    <source>
        <dbReference type="Pfam" id="PF01545"/>
    </source>
</evidence>
<gene>
    <name evidence="12" type="ORF">CASFOL_002915</name>
</gene>
<feature type="transmembrane region" description="Helical" evidence="9">
    <location>
        <begin position="257"/>
        <end position="279"/>
    </location>
</feature>
<dbReference type="InterPro" id="IPR027469">
    <property type="entry name" value="Cation_efflux_TMD_sf"/>
</dbReference>
<evidence type="ECO:0000256" key="5">
    <source>
        <dbReference type="ARBA" id="ARBA00022906"/>
    </source>
</evidence>
<keyword evidence="7" id="KW-0406">Ion transport</keyword>
<dbReference type="InterPro" id="IPR058533">
    <property type="entry name" value="Cation_efflux_TM"/>
</dbReference>
<evidence type="ECO:0000256" key="8">
    <source>
        <dbReference type="ARBA" id="ARBA00023136"/>
    </source>
</evidence>
<dbReference type="GO" id="GO:0016020">
    <property type="term" value="C:membrane"/>
    <property type="evidence" value="ECO:0007669"/>
    <property type="project" value="UniProtKB-SubCell"/>
</dbReference>
<keyword evidence="5" id="KW-0864">Zinc transport</keyword>
<feature type="transmembrane region" description="Helical" evidence="9">
    <location>
        <begin position="158"/>
        <end position="180"/>
    </location>
</feature>
<keyword evidence="5" id="KW-0862">Zinc</keyword>
<dbReference type="SUPFAM" id="SSF161111">
    <property type="entry name" value="Cation efflux protein transmembrane domain-like"/>
    <property type="match status" value="1"/>
</dbReference>
<feature type="transmembrane region" description="Helical" evidence="9">
    <location>
        <begin position="91"/>
        <end position="108"/>
    </location>
</feature>
<feature type="transmembrane region" description="Helical" evidence="9">
    <location>
        <begin position="128"/>
        <end position="146"/>
    </location>
</feature>
<dbReference type="SUPFAM" id="SSF160240">
    <property type="entry name" value="Cation efflux protein cytoplasmic domain-like"/>
    <property type="match status" value="1"/>
</dbReference>
<evidence type="ECO:0000256" key="6">
    <source>
        <dbReference type="ARBA" id="ARBA00022989"/>
    </source>
</evidence>
<accession>A0ABD3EG73</accession>
<keyword evidence="13" id="KW-1185">Reference proteome</keyword>
<proteinExistence type="inferred from homology"/>
<evidence type="ECO:0000256" key="7">
    <source>
        <dbReference type="ARBA" id="ARBA00023065"/>
    </source>
</evidence>
<sequence>MIFYCFQRELPLIITMVLNTGPAGTGYFTIPMETGSSELQTLTVQTPTPSAQEKKYFPPKQHLLCSATCPFSNQAYNKSDVAKRSKTTLKLWGLIFVYTMTMIIQIVGGLRANSLAILTDAAHLLSDIAGFSVSLFTVWVSGWEATPQQSFGFNRLEVIGALLSVQLIWLISGTLIYEAIERLITKRGEVNGKLMFVIAAFGFLVNFLLVFWLGHDHSHHSHVAHTRKMEDGEESQELVLESHEKTEMLNINIEGAYLHLITDLIQSVGVMIGGCIIWLKPKWLVVDLVCTLVFSVVALGTTLPMLRNVFYVLMERAPKEIDIAKLENGLKCIGGVCDVHDLHVWAITVGKHVLSCHVVIGTEVSPNEVLNRIREYCEQTFGIAHVTIQLEQE</sequence>
<comment type="subcellular location">
    <subcellularLocation>
        <location evidence="1">Membrane</location>
        <topology evidence="1">Multi-pass membrane protein</topology>
    </subcellularLocation>
</comment>
<keyword evidence="3" id="KW-0813">Transport</keyword>
<dbReference type="Pfam" id="PF16916">
    <property type="entry name" value="ZT_dimer"/>
    <property type="match status" value="1"/>
</dbReference>
<dbReference type="Proteomes" id="UP001632038">
    <property type="component" value="Unassembled WGS sequence"/>
</dbReference>
<dbReference type="InterPro" id="IPR027470">
    <property type="entry name" value="Cation_efflux_CTD"/>
</dbReference>
<protein>
    <submittedName>
        <fullName evidence="12">Uncharacterized protein</fullName>
    </submittedName>
</protein>
<dbReference type="PANTHER" id="PTHR11562:SF54">
    <property type="entry name" value="METAL TOLERANCE PROTEIN B"/>
    <property type="match status" value="1"/>
</dbReference>
<comment type="similarity">
    <text evidence="2">Belongs to the cation diffusion facilitator (CDF) transporter (TC 2.A.4) family. SLC30A subfamily.</text>
</comment>
<dbReference type="PANTHER" id="PTHR11562">
    <property type="entry name" value="CATION EFFLUX PROTEIN/ ZINC TRANSPORTER"/>
    <property type="match status" value="1"/>
</dbReference>
<dbReference type="InterPro" id="IPR002524">
    <property type="entry name" value="Cation_efflux"/>
</dbReference>
<evidence type="ECO:0000256" key="3">
    <source>
        <dbReference type="ARBA" id="ARBA00022448"/>
    </source>
</evidence>
<evidence type="ECO:0000313" key="12">
    <source>
        <dbReference type="EMBL" id="KAL3653234.1"/>
    </source>
</evidence>
<dbReference type="InterPro" id="IPR036837">
    <property type="entry name" value="Cation_efflux_CTD_sf"/>
</dbReference>
<evidence type="ECO:0000256" key="2">
    <source>
        <dbReference type="ARBA" id="ARBA00008873"/>
    </source>
</evidence>
<keyword evidence="8 9" id="KW-0472">Membrane</keyword>